<reference evidence="10" key="1">
    <citation type="submission" date="2021-02" db="EMBL/GenBank/DDBJ databases">
        <authorList>
            <person name="Nowell W R."/>
        </authorList>
    </citation>
    <scope>NUCLEOTIDE SEQUENCE</scope>
</reference>
<feature type="transmembrane region" description="Helical" evidence="8">
    <location>
        <begin position="238"/>
        <end position="259"/>
    </location>
</feature>
<dbReference type="Pfam" id="PF00001">
    <property type="entry name" value="7tm_1"/>
    <property type="match status" value="1"/>
</dbReference>
<keyword evidence="4" id="KW-0297">G-protein coupled receptor</keyword>
<sequence length="539" mass="61720">MSRSSVALSCIDRFALCSSHAYIRRLNHRGIAIILVVITIIIWLLIPIHVMVYTDVQSSGKCGTSGSYQIFYSFYAIIVTSIPLLIMIIFSVWAVRNIRRSRARVAATDEHVNGNENSRRKMKKEDIQLMIIVISEAIVYLLSTIWYPIYTAYTTITANVSKTSDRVAIENFIRYLVLSFLIFLNSCSIFYVHLLASKTLRQECKQLIFYLFKHNQINVELQTNSSARPGHRQRAPALYIHPPTNIFSIILIAITPVIVGSYLPKDPASYLSAYCKARAYTTHAFLMMSRFSVALGCVDRFALCSSHAYIRRLSHRRISIILVVITIILWLLIPIHVMVYTDVQASGKCGTSGSYQIFYSFYAIIVTSIPLSIMIIFSFWAVRNIRRSRARVAAIDEHVNGNENSRRKMKKEDIQLMIIVISEAIVYLLSTIWYPIYTAYTTTTANVSKTSDRVAIENFIRYLVLSFLIFLNSCSIFYVHLLASKTLRQECKQLFFYLFKHNQINVELQTNSSARPGHRQRAPALYIHPPTNIFSSNKQ</sequence>
<dbReference type="Proteomes" id="UP000663860">
    <property type="component" value="Unassembled WGS sequence"/>
</dbReference>
<organism evidence="10 11">
    <name type="scientific">Adineta steineri</name>
    <dbReference type="NCBI Taxonomy" id="433720"/>
    <lineage>
        <taxon>Eukaryota</taxon>
        <taxon>Metazoa</taxon>
        <taxon>Spiralia</taxon>
        <taxon>Gnathifera</taxon>
        <taxon>Rotifera</taxon>
        <taxon>Eurotatoria</taxon>
        <taxon>Bdelloidea</taxon>
        <taxon>Adinetida</taxon>
        <taxon>Adinetidae</taxon>
        <taxon>Adineta</taxon>
    </lineage>
</organism>
<evidence type="ECO:0000259" key="9">
    <source>
        <dbReference type="PROSITE" id="PS50262"/>
    </source>
</evidence>
<evidence type="ECO:0000256" key="1">
    <source>
        <dbReference type="ARBA" id="ARBA00004141"/>
    </source>
</evidence>
<comment type="subcellular location">
    <subcellularLocation>
        <location evidence="1">Membrane</location>
        <topology evidence="1">Multi-pass membrane protein</topology>
    </subcellularLocation>
</comment>
<evidence type="ECO:0000256" key="6">
    <source>
        <dbReference type="ARBA" id="ARBA00023170"/>
    </source>
</evidence>
<evidence type="ECO:0000256" key="7">
    <source>
        <dbReference type="ARBA" id="ARBA00023224"/>
    </source>
</evidence>
<keyword evidence="5 8" id="KW-0472">Membrane</keyword>
<dbReference type="GO" id="GO:0004930">
    <property type="term" value="F:G protein-coupled receptor activity"/>
    <property type="evidence" value="ECO:0007669"/>
    <property type="project" value="UniProtKB-KW"/>
</dbReference>
<dbReference type="InterPro" id="IPR017452">
    <property type="entry name" value="GPCR_Rhodpsn_7TM"/>
</dbReference>
<feature type="transmembrane region" description="Helical" evidence="8">
    <location>
        <begin position="129"/>
        <end position="153"/>
    </location>
</feature>
<evidence type="ECO:0000313" key="10">
    <source>
        <dbReference type="EMBL" id="CAF1217268.1"/>
    </source>
</evidence>
<dbReference type="AlphaFoldDB" id="A0A814XFS9"/>
<keyword evidence="6" id="KW-0675">Receptor</keyword>
<feature type="transmembrane region" description="Helical" evidence="8">
    <location>
        <begin position="318"/>
        <end position="339"/>
    </location>
</feature>
<feature type="transmembrane region" description="Helical" evidence="8">
    <location>
        <begin position="359"/>
        <end position="382"/>
    </location>
</feature>
<feature type="transmembrane region" description="Helical" evidence="8">
    <location>
        <begin position="460"/>
        <end position="483"/>
    </location>
</feature>
<dbReference type="SUPFAM" id="SSF81321">
    <property type="entry name" value="Family A G protein-coupled receptor-like"/>
    <property type="match status" value="2"/>
</dbReference>
<feature type="transmembrane region" description="Helical" evidence="8">
    <location>
        <begin position="72"/>
        <end position="95"/>
    </location>
</feature>
<comment type="caution">
    <text evidence="10">The sequence shown here is derived from an EMBL/GenBank/DDBJ whole genome shotgun (WGS) entry which is preliminary data.</text>
</comment>
<gene>
    <name evidence="10" type="ORF">IZO911_LOCUS29508</name>
</gene>
<dbReference type="InterPro" id="IPR000276">
    <property type="entry name" value="GPCR_Rhodpsn"/>
</dbReference>
<evidence type="ECO:0000256" key="2">
    <source>
        <dbReference type="ARBA" id="ARBA00022692"/>
    </source>
</evidence>
<keyword evidence="3 8" id="KW-1133">Transmembrane helix</keyword>
<feature type="transmembrane region" description="Helical" evidence="8">
    <location>
        <begin position="279"/>
        <end position="298"/>
    </location>
</feature>
<dbReference type="PANTHER" id="PTHR45695">
    <property type="entry name" value="LEUCOKININ RECEPTOR-RELATED"/>
    <property type="match status" value="1"/>
</dbReference>
<feature type="transmembrane region" description="Helical" evidence="8">
    <location>
        <begin position="416"/>
        <end position="440"/>
    </location>
</feature>
<dbReference type="PROSITE" id="PS50262">
    <property type="entry name" value="G_PROTEIN_RECEP_F1_2"/>
    <property type="match status" value="2"/>
</dbReference>
<evidence type="ECO:0000256" key="3">
    <source>
        <dbReference type="ARBA" id="ARBA00022989"/>
    </source>
</evidence>
<dbReference type="EMBL" id="CAJNOE010000441">
    <property type="protein sequence ID" value="CAF1217268.1"/>
    <property type="molecule type" value="Genomic_DNA"/>
</dbReference>
<evidence type="ECO:0000313" key="11">
    <source>
        <dbReference type="Proteomes" id="UP000663860"/>
    </source>
</evidence>
<evidence type="ECO:0000256" key="8">
    <source>
        <dbReference type="SAM" id="Phobius"/>
    </source>
</evidence>
<keyword evidence="7" id="KW-0807">Transducer</keyword>
<feature type="domain" description="G-protein coupled receptors family 1 profile" evidence="9">
    <location>
        <begin position="275"/>
        <end position="480"/>
    </location>
</feature>
<feature type="transmembrane region" description="Helical" evidence="8">
    <location>
        <begin position="173"/>
        <end position="196"/>
    </location>
</feature>
<keyword evidence="2 8" id="KW-0812">Transmembrane</keyword>
<feature type="domain" description="G-protein coupled receptors family 1 profile" evidence="9">
    <location>
        <begin position="1"/>
        <end position="193"/>
    </location>
</feature>
<dbReference type="Gene3D" id="1.20.1070.10">
    <property type="entry name" value="Rhodopsin 7-helix transmembrane proteins"/>
    <property type="match status" value="2"/>
</dbReference>
<feature type="transmembrane region" description="Helical" evidence="8">
    <location>
        <begin position="31"/>
        <end position="52"/>
    </location>
</feature>
<evidence type="ECO:0000256" key="5">
    <source>
        <dbReference type="ARBA" id="ARBA00023136"/>
    </source>
</evidence>
<dbReference type="CDD" id="cd00637">
    <property type="entry name" value="7tm_classA_rhodopsin-like"/>
    <property type="match status" value="1"/>
</dbReference>
<accession>A0A814XFS9</accession>
<proteinExistence type="predicted"/>
<protein>
    <recommendedName>
        <fullName evidence="9">G-protein coupled receptors family 1 profile domain-containing protein</fullName>
    </recommendedName>
</protein>
<name>A0A814XFS9_9BILA</name>
<dbReference type="PANTHER" id="PTHR45695:SF9">
    <property type="entry name" value="LEUCOKININ RECEPTOR"/>
    <property type="match status" value="1"/>
</dbReference>
<evidence type="ECO:0000256" key="4">
    <source>
        <dbReference type="ARBA" id="ARBA00023040"/>
    </source>
</evidence>
<dbReference type="GO" id="GO:0005886">
    <property type="term" value="C:plasma membrane"/>
    <property type="evidence" value="ECO:0007669"/>
    <property type="project" value="TreeGrafter"/>
</dbReference>